<name>A0A2G8LC63_STIJA</name>
<organism evidence="3 4">
    <name type="scientific">Stichopus japonicus</name>
    <name type="common">Sea cucumber</name>
    <dbReference type="NCBI Taxonomy" id="307972"/>
    <lineage>
        <taxon>Eukaryota</taxon>
        <taxon>Metazoa</taxon>
        <taxon>Echinodermata</taxon>
        <taxon>Eleutherozoa</taxon>
        <taxon>Echinozoa</taxon>
        <taxon>Holothuroidea</taxon>
        <taxon>Aspidochirotacea</taxon>
        <taxon>Aspidochirotida</taxon>
        <taxon>Stichopodidae</taxon>
        <taxon>Apostichopus</taxon>
    </lineage>
</organism>
<evidence type="ECO:0000313" key="4">
    <source>
        <dbReference type="Proteomes" id="UP000230750"/>
    </source>
</evidence>
<dbReference type="GO" id="GO:0033596">
    <property type="term" value="C:TSC1-TSC2 complex"/>
    <property type="evidence" value="ECO:0007669"/>
    <property type="project" value="TreeGrafter"/>
</dbReference>
<feature type="compositionally biased region" description="Polar residues" evidence="2">
    <location>
        <begin position="1"/>
        <end position="14"/>
    </location>
</feature>
<comment type="caution">
    <text evidence="3">The sequence shown here is derived from an EMBL/GenBank/DDBJ whole genome shotgun (WGS) entry which is preliminary data.</text>
</comment>
<evidence type="ECO:0000256" key="2">
    <source>
        <dbReference type="SAM" id="MobiDB-lite"/>
    </source>
</evidence>
<feature type="region of interest" description="Disordered" evidence="2">
    <location>
        <begin position="1"/>
        <end position="46"/>
    </location>
</feature>
<dbReference type="PANTHER" id="PTHR15154:SF2">
    <property type="entry name" value="HAMARTIN"/>
    <property type="match status" value="1"/>
</dbReference>
<dbReference type="InterPro" id="IPR007483">
    <property type="entry name" value="Hamartin"/>
</dbReference>
<dbReference type="Proteomes" id="UP000230750">
    <property type="component" value="Unassembled WGS sequence"/>
</dbReference>
<dbReference type="Pfam" id="PF04388">
    <property type="entry name" value="Hamartin"/>
    <property type="match status" value="1"/>
</dbReference>
<accession>A0A2G8LC63</accession>
<reference evidence="3 4" key="1">
    <citation type="journal article" date="2017" name="PLoS Biol.">
        <title>The sea cucumber genome provides insights into morphological evolution and visceral regeneration.</title>
        <authorList>
            <person name="Zhang X."/>
            <person name="Sun L."/>
            <person name="Yuan J."/>
            <person name="Sun Y."/>
            <person name="Gao Y."/>
            <person name="Zhang L."/>
            <person name="Li S."/>
            <person name="Dai H."/>
            <person name="Hamel J.F."/>
            <person name="Liu C."/>
            <person name="Yu Y."/>
            <person name="Liu S."/>
            <person name="Lin W."/>
            <person name="Guo K."/>
            <person name="Jin S."/>
            <person name="Xu P."/>
            <person name="Storey K.B."/>
            <person name="Huan P."/>
            <person name="Zhang T."/>
            <person name="Zhou Y."/>
            <person name="Zhang J."/>
            <person name="Lin C."/>
            <person name="Li X."/>
            <person name="Xing L."/>
            <person name="Huo D."/>
            <person name="Sun M."/>
            <person name="Wang L."/>
            <person name="Mercier A."/>
            <person name="Li F."/>
            <person name="Yang H."/>
            <person name="Xiang J."/>
        </authorList>
    </citation>
    <scope>NUCLEOTIDE SEQUENCE [LARGE SCALE GENOMIC DNA]</scope>
    <source>
        <strain evidence="3">Shaxun</strain>
        <tissue evidence="3">Muscle</tissue>
    </source>
</reference>
<feature type="coiled-coil region" evidence="1">
    <location>
        <begin position="492"/>
        <end position="522"/>
    </location>
</feature>
<evidence type="ECO:0000256" key="1">
    <source>
        <dbReference type="SAM" id="Coils"/>
    </source>
</evidence>
<feature type="compositionally biased region" description="Basic and acidic residues" evidence="2">
    <location>
        <begin position="15"/>
        <end position="25"/>
    </location>
</feature>
<gene>
    <name evidence="3" type="ORF">BSL78_05226</name>
</gene>
<evidence type="ECO:0000313" key="3">
    <source>
        <dbReference type="EMBL" id="PIK57843.1"/>
    </source>
</evidence>
<dbReference type="OrthoDB" id="6022054at2759"/>
<feature type="coiled-coil region" evidence="1">
    <location>
        <begin position="384"/>
        <end position="439"/>
    </location>
</feature>
<dbReference type="GO" id="GO:0008285">
    <property type="term" value="P:negative regulation of cell population proliferation"/>
    <property type="evidence" value="ECO:0007669"/>
    <property type="project" value="TreeGrafter"/>
</dbReference>
<dbReference type="GO" id="GO:0051726">
    <property type="term" value="P:regulation of cell cycle"/>
    <property type="evidence" value="ECO:0007669"/>
    <property type="project" value="TreeGrafter"/>
</dbReference>
<dbReference type="EMBL" id="MRZV01000130">
    <property type="protein sequence ID" value="PIK57843.1"/>
    <property type="molecule type" value="Genomic_DNA"/>
</dbReference>
<protein>
    <submittedName>
        <fullName evidence="3">Putative hamartin isoform X2</fullName>
    </submittedName>
</protein>
<dbReference type="STRING" id="307972.A0A2G8LC63"/>
<keyword evidence="4" id="KW-1185">Reference proteome</keyword>
<proteinExistence type="predicted"/>
<keyword evidence="1" id="KW-0175">Coiled coil</keyword>
<dbReference type="PANTHER" id="PTHR15154">
    <property type="entry name" value="HAMARTIN"/>
    <property type="match status" value="1"/>
</dbReference>
<dbReference type="AlphaFoldDB" id="A0A2G8LC63"/>
<sequence length="614" mass="69450">MEVSNELSAITDTSTKLRDLERQEKGQLSCHRRTPEEDPPPSPPLPFDVDFMLSDIPCETLKAKLQRRKDQLLSETVSSECLEDDITVKLRSYCRQLLRDTQTADSECTDKSTPIPVPQSQTKTHCEVCSSSGKSIEVTQVTGGNTPLSNTLEGGFTPIRDQPMDHFKPTHESAHDPGHAACGSHVVADEAPAVNLFPFAPTQSWPLLKDGAGLEGSLDLSLSFMNTQSTSRGSSVMGGQSSLMATFSPHELLDRHIQLGDSVHTKELSMLPLTSQTSINWTHFGGAAPADEVNILKNQVIFLHNQVLYERHKRDVHTERNRRLLGKTHKAKACQELNSAMKDQVKLQEHKIQEIQSRFELAAVERGRLQEELGKKDRHYNDTVKKWKYEKTQLQESNQELQKLLVEHKREVDLVRQKLQTTSSELFSVQNELENAQAELGTTKRLKDEITWLNKELLLLGEVNQKLREKTSEHQLGVQSSKEHLLAELTLKKELVAMKETLSEKMVQLNAAKTRITELEASLTNKDVAITEQKRFLETVKSLSKGKIEAIESKYNAQKKINQKQESTILKLTKELMELRGKDSVNTVHIQEPTLNRLRRVERKRGSSLRPHAR</sequence>
<dbReference type="GO" id="GO:0032007">
    <property type="term" value="P:negative regulation of TOR signaling"/>
    <property type="evidence" value="ECO:0007669"/>
    <property type="project" value="TreeGrafter"/>
</dbReference>